<accession>A0A1X2HQG6</accession>
<feature type="compositionally biased region" description="Basic and acidic residues" evidence="1">
    <location>
        <begin position="372"/>
        <end position="383"/>
    </location>
</feature>
<feature type="compositionally biased region" description="Low complexity" evidence="1">
    <location>
        <begin position="495"/>
        <end position="504"/>
    </location>
</feature>
<organism evidence="2 3">
    <name type="scientific">Syncephalastrum racemosum</name>
    <name type="common">Filamentous fungus</name>
    <dbReference type="NCBI Taxonomy" id="13706"/>
    <lineage>
        <taxon>Eukaryota</taxon>
        <taxon>Fungi</taxon>
        <taxon>Fungi incertae sedis</taxon>
        <taxon>Mucoromycota</taxon>
        <taxon>Mucoromycotina</taxon>
        <taxon>Mucoromycetes</taxon>
        <taxon>Mucorales</taxon>
        <taxon>Syncephalastraceae</taxon>
        <taxon>Syncephalastrum</taxon>
    </lineage>
</organism>
<feature type="compositionally biased region" description="Basic and acidic residues" evidence="1">
    <location>
        <begin position="273"/>
        <end position="291"/>
    </location>
</feature>
<protein>
    <recommendedName>
        <fullName evidence="4">RNA polymerase II elongation factor ELL N-terminal domain-containing protein</fullName>
    </recommendedName>
</protein>
<keyword evidence="3" id="KW-1185">Reference proteome</keyword>
<feature type="region of interest" description="Disordered" evidence="1">
    <location>
        <begin position="251"/>
        <end position="594"/>
    </location>
</feature>
<proteinExistence type="predicted"/>
<feature type="compositionally biased region" description="Low complexity" evidence="1">
    <location>
        <begin position="115"/>
        <end position="137"/>
    </location>
</feature>
<feature type="compositionally biased region" description="Basic and acidic residues" evidence="1">
    <location>
        <begin position="436"/>
        <end position="455"/>
    </location>
</feature>
<feature type="compositionally biased region" description="Basic and acidic residues" evidence="1">
    <location>
        <begin position="313"/>
        <end position="325"/>
    </location>
</feature>
<dbReference type="STRING" id="13706.A0A1X2HQG6"/>
<sequence>MPLLTSHSEQTIVIGNRTFPCTSNIDHKPSGKVKVYERVPLSQSHSPNSRSVALKWVPPLAAESTPKRVLTAEDRARYRALTEQCEREKKARKIELLDISEMPPPPPKRQRRTKTSSTASSRYQKQSSASSTTTVAADHPPAQPTRTLKDIPDGLFRRFFALLALYSLSTYEVAKRLHASLVDAEILCKEYAVCGDDGAWELKPSAYARVDIHGWDYSWHDREFVMRRAEGAYDKAGYDLDAPERDNLFVNPELNHKPLPLRGKNGKPFFRPKMSEKRMAEAAARLKEESNNHPSPGSEQQQQQQPSAAKRRSPSESDRGDDSPSTKRNRHTSDGLHPPSGSPVRSAQTTPHRRPTKAGDSPLQQRPSKAPNAERLKTQRPKSESPAVTPDRKGSAKSSIKDLAKLQRSKTDNLSVKEQKAERALTKSPSLMPAKDTPRKVKSETKEPSKLHRTESSISSKEPPRASRPAGKKPASLHRKKADTTSIKPRRADSDTTTSSSASSPHTISEDRSYKDDARSYQRVKTDKKDGKIQTKSDTRPVKVDTLSPAKAKLPSKQTTQKVSSPHRPSSRDDSPRQKHSIPNDIKAHAGGKADITTAKNDTQIFTTLSQTPFIRPVIETQEQFTKFCHEHEQKKVVYRKAKSYLQEKHKLFVAALSEASFDPRASNDEQKRQLYDDAKRIYMAKGGKGPAFKSALRLLRECEKTRDELDGTFQALAKARQAKHFESPSDYASGTDEE</sequence>
<evidence type="ECO:0008006" key="4">
    <source>
        <dbReference type="Google" id="ProtNLM"/>
    </source>
</evidence>
<evidence type="ECO:0000313" key="2">
    <source>
        <dbReference type="EMBL" id="ORZ01633.1"/>
    </source>
</evidence>
<feature type="compositionally biased region" description="Basic and acidic residues" evidence="1">
    <location>
        <begin position="508"/>
        <end position="543"/>
    </location>
</feature>
<dbReference type="AlphaFoldDB" id="A0A1X2HQG6"/>
<evidence type="ECO:0000313" key="3">
    <source>
        <dbReference type="Proteomes" id="UP000242180"/>
    </source>
</evidence>
<name>A0A1X2HQG6_SYNRA</name>
<feature type="compositionally biased region" description="Basic and acidic residues" evidence="1">
    <location>
        <begin position="390"/>
        <end position="425"/>
    </location>
</feature>
<dbReference type="InParanoid" id="A0A1X2HQG6"/>
<reference evidence="2 3" key="1">
    <citation type="submission" date="2016-07" db="EMBL/GenBank/DDBJ databases">
        <title>Pervasive Adenine N6-methylation of Active Genes in Fungi.</title>
        <authorList>
            <consortium name="DOE Joint Genome Institute"/>
            <person name="Mondo S.J."/>
            <person name="Dannebaum R.O."/>
            <person name="Kuo R.C."/>
            <person name="Labutti K."/>
            <person name="Haridas S."/>
            <person name="Kuo A."/>
            <person name="Salamov A."/>
            <person name="Ahrendt S.R."/>
            <person name="Lipzen A."/>
            <person name="Sullivan W."/>
            <person name="Andreopoulos W.B."/>
            <person name="Clum A."/>
            <person name="Lindquist E."/>
            <person name="Daum C."/>
            <person name="Ramamoorthy G.K."/>
            <person name="Gryganskyi A."/>
            <person name="Culley D."/>
            <person name="Magnuson J.K."/>
            <person name="James T.Y."/>
            <person name="O'Malley M.A."/>
            <person name="Stajich J.E."/>
            <person name="Spatafora J.W."/>
            <person name="Visel A."/>
            <person name="Grigoriev I.V."/>
        </authorList>
    </citation>
    <scope>NUCLEOTIDE SEQUENCE [LARGE SCALE GENOMIC DNA]</scope>
    <source>
        <strain evidence="2 3">NRRL 2496</strain>
    </source>
</reference>
<dbReference type="EMBL" id="MCGN01000002">
    <property type="protein sequence ID" value="ORZ01633.1"/>
    <property type="molecule type" value="Genomic_DNA"/>
</dbReference>
<dbReference type="Proteomes" id="UP000242180">
    <property type="component" value="Unassembled WGS sequence"/>
</dbReference>
<dbReference type="OrthoDB" id="2587563at2759"/>
<comment type="caution">
    <text evidence="2">The sequence shown here is derived from an EMBL/GenBank/DDBJ whole genome shotgun (WGS) entry which is preliminary data.</text>
</comment>
<feature type="region of interest" description="Disordered" evidence="1">
    <location>
        <begin position="92"/>
        <end position="149"/>
    </location>
</feature>
<evidence type="ECO:0000256" key="1">
    <source>
        <dbReference type="SAM" id="MobiDB-lite"/>
    </source>
</evidence>
<gene>
    <name evidence="2" type="ORF">BCR43DRAFT_186541</name>
</gene>